<gene>
    <name evidence="2" type="ORF">QR680_007723</name>
</gene>
<proteinExistence type="predicted"/>
<evidence type="ECO:0000313" key="3">
    <source>
        <dbReference type="Proteomes" id="UP001175271"/>
    </source>
</evidence>
<organism evidence="2 3">
    <name type="scientific">Steinernema hermaphroditum</name>
    <dbReference type="NCBI Taxonomy" id="289476"/>
    <lineage>
        <taxon>Eukaryota</taxon>
        <taxon>Metazoa</taxon>
        <taxon>Ecdysozoa</taxon>
        <taxon>Nematoda</taxon>
        <taxon>Chromadorea</taxon>
        <taxon>Rhabditida</taxon>
        <taxon>Tylenchina</taxon>
        <taxon>Panagrolaimomorpha</taxon>
        <taxon>Strongyloidoidea</taxon>
        <taxon>Steinernematidae</taxon>
        <taxon>Steinernema</taxon>
    </lineage>
</organism>
<feature type="compositionally biased region" description="Basic and acidic residues" evidence="1">
    <location>
        <begin position="121"/>
        <end position="151"/>
    </location>
</feature>
<reference evidence="2" key="1">
    <citation type="submission" date="2023-06" db="EMBL/GenBank/DDBJ databases">
        <title>Genomic analysis of the entomopathogenic nematode Steinernema hermaphroditum.</title>
        <authorList>
            <person name="Schwarz E.M."/>
            <person name="Heppert J.K."/>
            <person name="Baniya A."/>
            <person name="Schwartz H.T."/>
            <person name="Tan C.-H."/>
            <person name="Antoshechkin I."/>
            <person name="Sternberg P.W."/>
            <person name="Goodrich-Blair H."/>
            <person name="Dillman A.R."/>
        </authorList>
    </citation>
    <scope>NUCLEOTIDE SEQUENCE</scope>
    <source>
        <strain evidence="2">PS9179</strain>
        <tissue evidence="2">Whole animal</tissue>
    </source>
</reference>
<accession>A0AA39IE25</accession>
<name>A0AA39IE25_9BILA</name>
<keyword evidence="3" id="KW-1185">Reference proteome</keyword>
<evidence type="ECO:0000256" key="1">
    <source>
        <dbReference type="SAM" id="MobiDB-lite"/>
    </source>
</evidence>
<protein>
    <submittedName>
        <fullName evidence="2">Uncharacterized protein</fullName>
    </submittedName>
</protein>
<dbReference type="AlphaFoldDB" id="A0AA39IE25"/>
<dbReference type="EMBL" id="JAUCMV010000001">
    <property type="protein sequence ID" value="KAK0422692.1"/>
    <property type="molecule type" value="Genomic_DNA"/>
</dbReference>
<evidence type="ECO:0000313" key="2">
    <source>
        <dbReference type="EMBL" id="KAK0422692.1"/>
    </source>
</evidence>
<comment type="caution">
    <text evidence="2">The sequence shown here is derived from an EMBL/GenBank/DDBJ whole genome shotgun (WGS) entry which is preliminary data.</text>
</comment>
<sequence>MAVQTPCFNCTLLETGNFILGCCRAVYCAICIGYYLEDCEDDRSICLNNTVCKAQAQEGLIFEFEAYVDALWAKRRAEEEAESELQAHREAAILSLKKVASLPQKILVSLPKKREEEVKSKKVVFDLEPTRAPEEKASRKRRSPSDCDAPKPKRIPGPRFGRFCREQSRHRGRPAGNNRSH</sequence>
<dbReference type="Proteomes" id="UP001175271">
    <property type="component" value="Unassembled WGS sequence"/>
</dbReference>
<feature type="region of interest" description="Disordered" evidence="1">
    <location>
        <begin position="121"/>
        <end position="181"/>
    </location>
</feature>